<protein>
    <submittedName>
        <fullName evidence="2">Uncharacterized protein</fullName>
    </submittedName>
</protein>
<keyword evidence="1" id="KW-0472">Membrane</keyword>
<organism evidence="2 3">
    <name type="scientific">Trueperella bialowiezensis</name>
    <dbReference type="NCBI Taxonomy" id="312285"/>
    <lineage>
        <taxon>Bacteria</taxon>
        <taxon>Bacillati</taxon>
        <taxon>Actinomycetota</taxon>
        <taxon>Actinomycetes</taxon>
        <taxon>Actinomycetales</taxon>
        <taxon>Actinomycetaceae</taxon>
        <taxon>Trueperella</taxon>
    </lineage>
</organism>
<name>A0A448PGV4_9ACTO</name>
<keyword evidence="3" id="KW-1185">Reference proteome</keyword>
<dbReference type="EMBL" id="LR134476">
    <property type="protein sequence ID" value="VEI14136.1"/>
    <property type="molecule type" value="Genomic_DNA"/>
</dbReference>
<keyword evidence="1" id="KW-0812">Transmembrane</keyword>
<accession>A0A448PGV4</accession>
<sequence>MHNIDPHGILPAEPDQKTAAKYWALLPKIAIAILAVGAIAAGIIWIASSGSTGQDISILTLIISFALSITVMSIRELIGKGN</sequence>
<evidence type="ECO:0000313" key="3">
    <source>
        <dbReference type="Proteomes" id="UP000269542"/>
    </source>
</evidence>
<dbReference type="KEGG" id="tbw:NCTC13354_01868"/>
<feature type="transmembrane region" description="Helical" evidence="1">
    <location>
        <begin position="58"/>
        <end position="78"/>
    </location>
</feature>
<feature type="transmembrane region" description="Helical" evidence="1">
    <location>
        <begin position="25"/>
        <end position="46"/>
    </location>
</feature>
<reference evidence="2 3" key="1">
    <citation type="submission" date="2018-12" db="EMBL/GenBank/DDBJ databases">
        <authorList>
            <consortium name="Pathogen Informatics"/>
        </authorList>
    </citation>
    <scope>NUCLEOTIDE SEQUENCE [LARGE SCALE GENOMIC DNA]</scope>
    <source>
        <strain evidence="2 3">NCTC13354</strain>
    </source>
</reference>
<gene>
    <name evidence="2" type="ORF">NCTC13354_01868</name>
</gene>
<dbReference type="Proteomes" id="UP000269542">
    <property type="component" value="Chromosome"/>
</dbReference>
<evidence type="ECO:0000256" key="1">
    <source>
        <dbReference type="SAM" id="Phobius"/>
    </source>
</evidence>
<keyword evidence="1" id="KW-1133">Transmembrane helix</keyword>
<dbReference type="RefSeq" id="WP_126417170.1">
    <property type="nucleotide sequence ID" value="NZ_LR134476.1"/>
</dbReference>
<dbReference type="AlphaFoldDB" id="A0A448PGV4"/>
<proteinExistence type="predicted"/>
<evidence type="ECO:0000313" key="2">
    <source>
        <dbReference type="EMBL" id="VEI14136.1"/>
    </source>
</evidence>